<evidence type="ECO:0008006" key="3">
    <source>
        <dbReference type="Google" id="ProtNLM"/>
    </source>
</evidence>
<keyword evidence="1" id="KW-0812">Transmembrane</keyword>
<sequence>MNYQNDETKRINPAPWVVLGIIGLVLLIALGMWGCPKYNVWQKELSGKAQLKEAEWNRQITITEAQAKEEAAKALAGAEVERAKGVAEANKIIGKSLKDNEAYLRYLWINGLHDGSSEVIYIPTEANLPILESVRKLQSKAKK</sequence>
<feature type="transmembrane region" description="Helical" evidence="1">
    <location>
        <begin position="16"/>
        <end position="35"/>
    </location>
</feature>
<protein>
    <recommendedName>
        <fullName evidence="3">Membrane protease subunit</fullName>
    </recommendedName>
</protein>
<reference evidence="2" key="1">
    <citation type="journal article" date="2015" name="Nature">
        <title>Complex archaea that bridge the gap between prokaryotes and eukaryotes.</title>
        <authorList>
            <person name="Spang A."/>
            <person name="Saw J.H."/>
            <person name="Jorgensen S.L."/>
            <person name="Zaremba-Niedzwiedzka K."/>
            <person name="Martijn J."/>
            <person name="Lind A.E."/>
            <person name="van Eijk R."/>
            <person name="Schleper C."/>
            <person name="Guy L."/>
            <person name="Ettema T.J."/>
        </authorList>
    </citation>
    <scope>NUCLEOTIDE SEQUENCE</scope>
</reference>
<proteinExistence type="predicted"/>
<accession>A0A0F9PRJ2</accession>
<dbReference type="AlphaFoldDB" id="A0A0F9PRJ2"/>
<gene>
    <name evidence="2" type="ORF">LCGC14_0866350</name>
</gene>
<name>A0A0F9PRJ2_9ZZZZ</name>
<evidence type="ECO:0000256" key="1">
    <source>
        <dbReference type="SAM" id="Phobius"/>
    </source>
</evidence>
<dbReference type="EMBL" id="LAZR01002653">
    <property type="protein sequence ID" value="KKN27257.1"/>
    <property type="molecule type" value="Genomic_DNA"/>
</dbReference>
<keyword evidence="1" id="KW-0472">Membrane</keyword>
<evidence type="ECO:0000313" key="2">
    <source>
        <dbReference type="EMBL" id="KKN27257.1"/>
    </source>
</evidence>
<keyword evidence="1" id="KW-1133">Transmembrane helix</keyword>
<comment type="caution">
    <text evidence="2">The sequence shown here is derived from an EMBL/GenBank/DDBJ whole genome shotgun (WGS) entry which is preliminary data.</text>
</comment>
<organism evidence="2">
    <name type="scientific">marine sediment metagenome</name>
    <dbReference type="NCBI Taxonomy" id="412755"/>
    <lineage>
        <taxon>unclassified sequences</taxon>
        <taxon>metagenomes</taxon>
        <taxon>ecological metagenomes</taxon>
    </lineage>
</organism>